<keyword evidence="2" id="KW-1133">Transmembrane helix</keyword>
<dbReference type="AlphaFoldDB" id="A0A1C3VZQ6"/>
<organism evidence="3 4">
    <name type="scientific">Rhizobium hainanense</name>
    <dbReference type="NCBI Taxonomy" id="52131"/>
    <lineage>
        <taxon>Bacteria</taxon>
        <taxon>Pseudomonadati</taxon>
        <taxon>Pseudomonadota</taxon>
        <taxon>Alphaproteobacteria</taxon>
        <taxon>Hyphomicrobiales</taxon>
        <taxon>Rhizobiaceae</taxon>
        <taxon>Rhizobium/Agrobacterium group</taxon>
        <taxon>Rhizobium</taxon>
    </lineage>
</organism>
<evidence type="ECO:0000256" key="2">
    <source>
        <dbReference type="SAM" id="Phobius"/>
    </source>
</evidence>
<keyword evidence="2" id="KW-0812">Transmembrane</keyword>
<dbReference type="EMBL" id="FMAC01000009">
    <property type="protein sequence ID" value="SCB33064.1"/>
    <property type="molecule type" value="Genomic_DNA"/>
</dbReference>
<feature type="transmembrane region" description="Helical" evidence="2">
    <location>
        <begin position="20"/>
        <end position="38"/>
    </location>
</feature>
<gene>
    <name evidence="3" type="ORF">GA0061100_109184</name>
</gene>
<evidence type="ECO:0000256" key="1">
    <source>
        <dbReference type="SAM" id="MobiDB-lite"/>
    </source>
</evidence>
<accession>A0A1C3VZQ6</accession>
<evidence type="ECO:0000313" key="3">
    <source>
        <dbReference type="EMBL" id="SCB33064.1"/>
    </source>
</evidence>
<name>A0A1C3VZQ6_9HYPH</name>
<dbReference type="STRING" id="52131.GA0061100_109184"/>
<keyword evidence="2" id="KW-0472">Membrane</keyword>
<protein>
    <submittedName>
        <fullName evidence="3">Uncharacterized protein</fullName>
    </submittedName>
</protein>
<feature type="region of interest" description="Disordered" evidence="1">
    <location>
        <begin position="156"/>
        <end position="189"/>
    </location>
</feature>
<dbReference type="Gene3D" id="2.60.120.380">
    <property type="match status" value="1"/>
</dbReference>
<sequence length="189" mass="20985">MPERGGGDALCIGETVRAALFGFSLTMFAFFGATAAYAQSNTQQQQLPQLDRGEKLEKIALPAVLEKLTGWTKFGKGKVYMLPLKKGQHVRITFSSKSKYAYMAIFDLSSSEDESFFGTDEDGNTADVTVNEDTTWLMKPYYSRVTRRRGLGAPYEILIDPNPPAAQQPTDQQKDQGPMLFPPRSKQGQ</sequence>
<proteinExistence type="predicted"/>
<reference evidence="4" key="1">
    <citation type="submission" date="2016-08" db="EMBL/GenBank/DDBJ databases">
        <authorList>
            <person name="Varghese N."/>
            <person name="Submissions Spin"/>
        </authorList>
    </citation>
    <scope>NUCLEOTIDE SEQUENCE [LARGE SCALE GENOMIC DNA]</scope>
    <source>
        <strain evidence="4">CCBAU 57015</strain>
    </source>
</reference>
<dbReference type="Proteomes" id="UP000186228">
    <property type="component" value="Unassembled WGS sequence"/>
</dbReference>
<keyword evidence="4" id="KW-1185">Reference proteome</keyword>
<evidence type="ECO:0000313" key="4">
    <source>
        <dbReference type="Proteomes" id="UP000186228"/>
    </source>
</evidence>